<evidence type="ECO:0000313" key="2">
    <source>
        <dbReference type="EMBL" id="TXC92912.1"/>
    </source>
</evidence>
<dbReference type="SUPFAM" id="SSF55729">
    <property type="entry name" value="Acyl-CoA N-acyltransferases (Nat)"/>
    <property type="match status" value="1"/>
</dbReference>
<reference evidence="2 3" key="1">
    <citation type="journal article" date="2005" name="Int. J. Syst. Evol. Microbiol.">
        <title>Bacillus litoralis sp. nov., isolated from a tidal flat of the Yellow Sea in Korea.</title>
        <authorList>
            <person name="Yoon J.H."/>
            <person name="Oh T.K."/>
        </authorList>
    </citation>
    <scope>NUCLEOTIDE SEQUENCE [LARGE SCALE GENOMIC DNA]</scope>
    <source>
        <strain evidence="2 3">SW-211</strain>
    </source>
</reference>
<protein>
    <submittedName>
        <fullName evidence="2">GNAT family N-acetyltransferase</fullName>
    </submittedName>
</protein>
<dbReference type="PROSITE" id="PS51186">
    <property type="entry name" value="GNAT"/>
    <property type="match status" value="1"/>
</dbReference>
<sequence length="209" mass="24310">MSRRNKVYDTSFGKNTYIFKKLGVILMNIKTVCSWNDEIWHDVSPIYFEAFGDKGAKPIKVIKNMLNQSLAELHVGYNHSEAVGMALTGKLSSNRIMIIDYLAITGNKRGQGLGKQFVQYLRDRASAEGFHKLIVETEAAETEENKKRIHFWRSCGFLITEYIHHYIWVLETYHAMYIPLITNSKKVTGEELFVYFNTFHRLSFREARN</sequence>
<evidence type="ECO:0000313" key="3">
    <source>
        <dbReference type="Proteomes" id="UP000321363"/>
    </source>
</evidence>
<dbReference type="Gene3D" id="3.40.630.30">
    <property type="match status" value="1"/>
</dbReference>
<organism evidence="2 3">
    <name type="scientific">Metabacillus litoralis</name>
    <dbReference type="NCBI Taxonomy" id="152268"/>
    <lineage>
        <taxon>Bacteria</taxon>
        <taxon>Bacillati</taxon>
        <taxon>Bacillota</taxon>
        <taxon>Bacilli</taxon>
        <taxon>Bacillales</taxon>
        <taxon>Bacillaceae</taxon>
        <taxon>Metabacillus</taxon>
    </lineage>
</organism>
<gene>
    <name evidence="2" type="ORF">FS935_01590</name>
</gene>
<dbReference type="GO" id="GO:0016747">
    <property type="term" value="F:acyltransferase activity, transferring groups other than amino-acyl groups"/>
    <property type="evidence" value="ECO:0007669"/>
    <property type="project" value="InterPro"/>
</dbReference>
<evidence type="ECO:0000259" key="1">
    <source>
        <dbReference type="PROSITE" id="PS51186"/>
    </source>
</evidence>
<dbReference type="EMBL" id="VOQF01000001">
    <property type="protein sequence ID" value="TXC92912.1"/>
    <property type="molecule type" value="Genomic_DNA"/>
</dbReference>
<keyword evidence="3" id="KW-1185">Reference proteome</keyword>
<dbReference type="Pfam" id="PF00583">
    <property type="entry name" value="Acetyltransf_1"/>
    <property type="match status" value="1"/>
</dbReference>
<comment type="caution">
    <text evidence="2">The sequence shown here is derived from an EMBL/GenBank/DDBJ whole genome shotgun (WGS) entry which is preliminary data.</text>
</comment>
<dbReference type="InterPro" id="IPR000182">
    <property type="entry name" value="GNAT_dom"/>
</dbReference>
<dbReference type="Proteomes" id="UP000321363">
    <property type="component" value="Unassembled WGS sequence"/>
</dbReference>
<dbReference type="InterPro" id="IPR016181">
    <property type="entry name" value="Acyl_CoA_acyltransferase"/>
</dbReference>
<proteinExistence type="predicted"/>
<feature type="domain" description="N-acetyltransferase" evidence="1">
    <location>
        <begin position="30"/>
        <end position="179"/>
    </location>
</feature>
<dbReference type="AlphaFoldDB" id="A0A5C6WAN9"/>
<keyword evidence="2" id="KW-0808">Transferase</keyword>
<name>A0A5C6WAN9_9BACI</name>
<accession>A0A5C6WAN9</accession>
<dbReference type="CDD" id="cd04301">
    <property type="entry name" value="NAT_SF"/>
    <property type="match status" value="1"/>
</dbReference>